<dbReference type="SUPFAM" id="SSF50475">
    <property type="entry name" value="FMN-binding split barrel"/>
    <property type="match status" value="1"/>
</dbReference>
<dbReference type="AlphaFoldDB" id="A0A1I5CM07"/>
<dbReference type="PANTHER" id="PTHR42815:SF2">
    <property type="entry name" value="FAD-BINDING, PUTATIVE (AFU_ORTHOLOGUE AFUA_6G07600)-RELATED"/>
    <property type="match status" value="1"/>
</dbReference>
<evidence type="ECO:0000313" key="3">
    <source>
        <dbReference type="Proteomes" id="UP000198599"/>
    </source>
</evidence>
<dbReference type="EMBL" id="FOVP01000010">
    <property type="protein sequence ID" value="SFN87906.1"/>
    <property type="molecule type" value="Genomic_DNA"/>
</dbReference>
<dbReference type="InterPro" id="IPR012349">
    <property type="entry name" value="Split_barrel_FMN-bd"/>
</dbReference>
<feature type="domain" description="Pyridoxamine 5'-phosphate oxidase N-terminal" evidence="1">
    <location>
        <begin position="46"/>
        <end position="141"/>
    </location>
</feature>
<name>A0A1I5CM07_9RHOB</name>
<dbReference type="PANTHER" id="PTHR42815">
    <property type="entry name" value="FAD-BINDING, PUTATIVE (AFU_ORTHOLOGUE AFUA_6G07600)-RELATED"/>
    <property type="match status" value="1"/>
</dbReference>
<dbReference type="Gene3D" id="2.30.110.10">
    <property type="entry name" value="Electron Transport, Fmn-binding Protein, Chain A"/>
    <property type="match status" value="1"/>
</dbReference>
<protein>
    <recommendedName>
        <fullName evidence="1">Pyridoxamine 5'-phosphate oxidase N-terminal domain-containing protein</fullName>
    </recommendedName>
</protein>
<evidence type="ECO:0000313" key="2">
    <source>
        <dbReference type="EMBL" id="SFN87906.1"/>
    </source>
</evidence>
<sequence length="209" mass="23119">MPRAFAEIAFTPNVRAAQARHGSAAGYEKFLSPDVSGGAALSPDEATFIQARDGFYQATVSETGWPYVQFRGGPKGFLRVIDAKTIGYADYRGNRQYVSLGNLAGDNRTSLILMDYPNRRRIKIWGRVRVVEGDEAAEILPALHDADYVGRPERAILITVEAFDWNCPAHIPQRLTETELEPYLAQMRARISDLTTETARLTDLLGAAS</sequence>
<proteinExistence type="predicted"/>
<gene>
    <name evidence="2" type="ORF">SAMN04487859_110106</name>
</gene>
<dbReference type="Proteomes" id="UP000198599">
    <property type="component" value="Unassembled WGS sequence"/>
</dbReference>
<dbReference type="Pfam" id="PF01243">
    <property type="entry name" value="PNPOx_N"/>
    <property type="match status" value="1"/>
</dbReference>
<reference evidence="3" key="1">
    <citation type="submission" date="2016-10" db="EMBL/GenBank/DDBJ databases">
        <authorList>
            <person name="Varghese N."/>
            <person name="Submissions S."/>
        </authorList>
    </citation>
    <scope>NUCLEOTIDE SEQUENCE [LARGE SCALE GENOMIC DNA]</scope>
    <source>
        <strain evidence="3">DSM 28463</strain>
    </source>
</reference>
<dbReference type="OrthoDB" id="9790331at2"/>
<accession>A0A1I5CM07</accession>
<dbReference type="STRING" id="1005928.SAMN04487859_110106"/>
<dbReference type="RefSeq" id="WP_092838137.1">
    <property type="nucleotide sequence ID" value="NZ_FOVP01000010.1"/>
</dbReference>
<dbReference type="InterPro" id="IPR011576">
    <property type="entry name" value="Pyridox_Oxase_N"/>
</dbReference>
<evidence type="ECO:0000259" key="1">
    <source>
        <dbReference type="Pfam" id="PF01243"/>
    </source>
</evidence>
<organism evidence="2 3">
    <name type="scientific">Roseovarius lutimaris</name>
    <dbReference type="NCBI Taxonomy" id="1005928"/>
    <lineage>
        <taxon>Bacteria</taxon>
        <taxon>Pseudomonadati</taxon>
        <taxon>Pseudomonadota</taxon>
        <taxon>Alphaproteobacteria</taxon>
        <taxon>Rhodobacterales</taxon>
        <taxon>Roseobacteraceae</taxon>
        <taxon>Roseovarius</taxon>
    </lineage>
</organism>
<keyword evidence="3" id="KW-1185">Reference proteome</keyword>